<comment type="caution">
    <text evidence="16">The sequence shown here is derived from an EMBL/GenBank/DDBJ whole genome shotgun (WGS) entry which is preliminary data.</text>
</comment>
<reference evidence="16 17" key="1">
    <citation type="submission" date="2023-12" db="EMBL/GenBank/DDBJ databases">
        <title>Baltic Sea Cyanobacteria.</title>
        <authorList>
            <person name="Delbaje E."/>
            <person name="Fewer D.P."/>
            <person name="Shishido T.K."/>
        </authorList>
    </citation>
    <scope>NUCLEOTIDE SEQUENCE [LARGE SCALE GENOMIC DNA]</scope>
    <source>
        <strain evidence="16 17">UHCC 0139</strain>
    </source>
</reference>
<keyword evidence="5 14" id="KW-0004">4Fe-4S</keyword>
<accession>A0ABU5RXM7</accession>
<comment type="pathway">
    <text evidence="2 14">Porphyrin-containing compound metabolism; protoporphyrin-IX biosynthesis; protoporphyrinogen-IX from coproporphyrinogen-III (AdoMet route): step 1/1.</text>
</comment>
<comment type="cofactor">
    <cofactor evidence="14">
        <name>[4Fe-4S] cluster</name>
        <dbReference type="ChEBI" id="CHEBI:49883"/>
    </cofactor>
    <text evidence="14">Binds 1 [4Fe-4S] cluster. The cluster is coordinated with 3 cysteines and an exchangeable S-adenosyl-L-methionine.</text>
</comment>
<evidence type="ECO:0000256" key="7">
    <source>
        <dbReference type="ARBA" id="ARBA00022691"/>
    </source>
</evidence>
<dbReference type="InterPro" id="IPR034505">
    <property type="entry name" value="Coproporphyrinogen-III_oxidase"/>
</dbReference>
<keyword evidence="12 14" id="KW-0627">Porphyrin biosynthesis</keyword>
<evidence type="ECO:0000256" key="1">
    <source>
        <dbReference type="ARBA" id="ARBA00004496"/>
    </source>
</evidence>
<evidence type="ECO:0000259" key="15">
    <source>
        <dbReference type="PROSITE" id="PS51918"/>
    </source>
</evidence>
<evidence type="ECO:0000256" key="3">
    <source>
        <dbReference type="ARBA" id="ARBA00005493"/>
    </source>
</evidence>
<dbReference type="SMART" id="SM00729">
    <property type="entry name" value="Elp3"/>
    <property type="match status" value="1"/>
</dbReference>
<evidence type="ECO:0000256" key="11">
    <source>
        <dbReference type="ARBA" id="ARBA00023014"/>
    </source>
</evidence>
<evidence type="ECO:0000256" key="13">
    <source>
        <dbReference type="ARBA" id="ARBA00048321"/>
    </source>
</evidence>
<evidence type="ECO:0000313" key="16">
    <source>
        <dbReference type="EMBL" id="MEA5392549.1"/>
    </source>
</evidence>
<evidence type="ECO:0000256" key="10">
    <source>
        <dbReference type="ARBA" id="ARBA00023004"/>
    </source>
</evidence>
<dbReference type="InterPro" id="IPR004558">
    <property type="entry name" value="Coprogen_oxidase_HemN"/>
</dbReference>
<keyword evidence="9 14" id="KW-0560">Oxidoreductase</keyword>
<name>A0ABU5RXM7_9CYAN</name>
<dbReference type="InterPro" id="IPR023404">
    <property type="entry name" value="rSAM_horseshoe"/>
</dbReference>
<gene>
    <name evidence="16" type="primary">hemN</name>
    <name evidence="16" type="ORF">VB738_14895</name>
</gene>
<protein>
    <recommendedName>
        <fullName evidence="14">Coproporphyrinogen-III oxidase</fullName>
        <ecNumber evidence="14">1.3.98.3</ecNumber>
    </recommendedName>
</protein>
<dbReference type="SFLD" id="SFLDG01082">
    <property type="entry name" value="B12-binding_domain_containing"/>
    <property type="match status" value="1"/>
</dbReference>
<dbReference type="InterPro" id="IPR058240">
    <property type="entry name" value="rSAM_sf"/>
</dbReference>
<dbReference type="PANTHER" id="PTHR13932:SF6">
    <property type="entry name" value="OXYGEN-INDEPENDENT COPROPORPHYRINOGEN III OXIDASE"/>
    <property type="match status" value="1"/>
</dbReference>
<dbReference type="PANTHER" id="PTHR13932">
    <property type="entry name" value="COPROPORPHYRINIGEN III OXIDASE"/>
    <property type="match status" value="1"/>
</dbReference>
<dbReference type="PIRSF" id="PIRSF000167">
    <property type="entry name" value="HemN"/>
    <property type="match status" value="1"/>
</dbReference>
<keyword evidence="17" id="KW-1185">Reference proteome</keyword>
<dbReference type="InterPro" id="IPR007197">
    <property type="entry name" value="rSAM"/>
</dbReference>
<dbReference type="CDD" id="cd01335">
    <property type="entry name" value="Radical_SAM"/>
    <property type="match status" value="1"/>
</dbReference>
<dbReference type="SFLD" id="SFLDG01065">
    <property type="entry name" value="anaerobic_coproporphyrinogen-I"/>
    <property type="match status" value="1"/>
</dbReference>
<dbReference type="InterPro" id="IPR006638">
    <property type="entry name" value="Elp3/MiaA/NifB-like_rSAM"/>
</dbReference>
<evidence type="ECO:0000256" key="2">
    <source>
        <dbReference type="ARBA" id="ARBA00004785"/>
    </source>
</evidence>
<keyword evidence="11 14" id="KW-0411">Iron-sulfur</keyword>
<dbReference type="SFLD" id="SFLDS00029">
    <property type="entry name" value="Radical_SAM"/>
    <property type="match status" value="1"/>
</dbReference>
<sequence length="456" mass="50049">MTPAATIAPRPSTPIDLLLKHDRPVPRYTSYPTAAAFHGGVSSADLEAQLARPTDAPLSLYVHVPFCRNACWFCGCNRITTGAGSKVVEPYLEALSAELELITRLSAQRRRLAQLHWGGGTPNYLTIPERERLWGLIERHFDLASDLEASIEVNPEALSRQDVMELRRLGFSRISFGIQDADPLVQQAVNRVVPVDQLRRAMAWMREAGFASVNVDLICGLPLQTPERFDATLALVQDLRPDRVSLFSFAYLPEQLPLQRKIAATDLPSQLQRLQMLDSAAARLGGCGYDAIGMDHYALSGDSLAVAAREGRLHRNFQGYTTGGELELLGVGPTAISQFPGLFSQNQRDLKAYAASLAAGQLPVERGLVVSDPEVLERRELIREVMCQFRVVINPERYAAEWAALEDLAEDGLVRLSQAGGQGLVEVTASGRWLIRTVAAVFDPSQRQAASGSRLI</sequence>
<comment type="subunit">
    <text evidence="4">Monomer.</text>
</comment>
<comment type="subcellular location">
    <subcellularLocation>
        <location evidence="1 14">Cytoplasm</location>
    </subcellularLocation>
</comment>
<evidence type="ECO:0000256" key="14">
    <source>
        <dbReference type="PIRNR" id="PIRNR000167"/>
    </source>
</evidence>
<dbReference type="SUPFAM" id="SSF102114">
    <property type="entry name" value="Radical SAM enzymes"/>
    <property type="match status" value="1"/>
</dbReference>
<evidence type="ECO:0000256" key="8">
    <source>
        <dbReference type="ARBA" id="ARBA00022723"/>
    </source>
</evidence>
<comment type="catalytic activity">
    <reaction evidence="13 14">
        <text>coproporphyrinogen III + 2 S-adenosyl-L-methionine = protoporphyrinogen IX + 2 5'-deoxyadenosine + 2 L-methionine + 2 CO2</text>
        <dbReference type="Rhea" id="RHEA:15425"/>
        <dbReference type="ChEBI" id="CHEBI:16526"/>
        <dbReference type="ChEBI" id="CHEBI:17319"/>
        <dbReference type="ChEBI" id="CHEBI:57307"/>
        <dbReference type="ChEBI" id="CHEBI:57309"/>
        <dbReference type="ChEBI" id="CHEBI:57844"/>
        <dbReference type="ChEBI" id="CHEBI:59789"/>
        <dbReference type="EC" id="1.3.98.3"/>
    </reaction>
</comment>
<evidence type="ECO:0000256" key="5">
    <source>
        <dbReference type="ARBA" id="ARBA00022485"/>
    </source>
</evidence>
<evidence type="ECO:0000256" key="12">
    <source>
        <dbReference type="ARBA" id="ARBA00023244"/>
    </source>
</evidence>
<organism evidence="16 17">
    <name type="scientific">Cyanobium gracile UHCC 0139</name>
    <dbReference type="NCBI Taxonomy" id="3110308"/>
    <lineage>
        <taxon>Bacteria</taxon>
        <taxon>Bacillati</taxon>
        <taxon>Cyanobacteriota</taxon>
        <taxon>Cyanophyceae</taxon>
        <taxon>Synechococcales</taxon>
        <taxon>Prochlorococcaceae</taxon>
        <taxon>Cyanobium</taxon>
    </lineage>
</organism>
<keyword evidence="10 14" id="KW-0408">Iron</keyword>
<keyword evidence="6 14" id="KW-0963">Cytoplasm</keyword>
<feature type="domain" description="Radical SAM core" evidence="15">
    <location>
        <begin position="52"/>
        <end position="278"/>
    </location>
</feature>
<dbReference type="GO" id="GO:0051989">
    <property type="term" value="F:coproporphyrinogen dehydrogenase activity"/>
    <property type="evidence" value="ECO:0007669"/>
    <property type="project" value="UniProtKB-EC"/>
</dbReference>
<dbReference type="NCBIfam" id="TIGR00538">
    <property type="entry name" value="hemN"/>
    <property type="match status" value="1"/>
</dbReference>
<proteinExistence type="inferred from homology"/>
<dbReference type="Gene3D" id="1.10.10.920">
    <property type="match status" value="1"/>
</dbReference>
<dbReference type="Pfam" id="PF04055">
    <property type="entry name" value="Radical_SAM"/>
    <property type="match status" value="1"/>
</dbReference>
<keyword evidence="8 14" id="KW-0479">Metal-binding</keyword>
<evidence type="ECO:0000256" key="4">
    <source>
        <dbReference type="ARBA" id="ARBA00011245"/>
    </source>
</evidence>
<evidence type="ECO:0000313" key="17">
    <source>
        <dbReference type="Proteomes" id="UP001304461"/>
    </source>
</evidence>
<evidence type="ECO:0000256" key="6">
    <source>
        <dbReference type="ARBA" id="ARBA00022490"/>
    </source>
</evidence>
<dbReference type="RefSeq" id="WP_323306494.1">
    <property type="nucleotide sequence ID" value="NZ_JAYGHX010000012.1"/>
</dbReference>
<dbReference type="EMBL" id="JAYGHX010000012">
    <property type="protein sequence ID" value="MEA5392549.1"/>
    <property type="molecule type" value="Genomic_DNA"/>
</dbReference>
<comment type="similarity">
    <text evidence="3 14">Belongs to the anaerobic coproporphyrinogen-III oxidase family.</text>
</comment>
<dbReference type="EC" id="1.3.98.3" evidence="14"/>
<dbReference type="Proteomes" id="UP001304461">
    <property type="component" value="Unassembled WGS sequence"/>
</dbReference>
<keyword evidence="7 14" id="KW-0949">S-adenosyl-L-methionine</keyword>
<dbReference type="Gene3D" id="3.80.30.20">
    <property type="entry name" value="tm_1862 like domain"/>
    <property type="match status" value="1"/>
</dbReference>
<dbReference type="PROSITE" id="PS51918">
    <property type="entry name" value="RADICAL_SAM"/>
    <property type="match status" value="1"/>
</dbReference>
<evidence type="ECO:0000256" key="9">
    <source>
        <dbReference type="ARBA" id="ARBA00023002"/>
    </source>
</evidence>